<accession>A0A7S2I906</accession>
<reference evidence="2" key="1">
    <citation type="submission" date="2021-01" db="EMBL/GenBank/DDBJ databases">
        <authorList>
            <person name="Corre E."/>
            <person name="Pelletier E."/>
            <person name="Niang G."/>
            <person name="Scheremetjew M."/>
            <person name="Finn R."/>
            <person name="Kale V."/>
            <person name="Holt S."/>
            <person name="Cochrane G."/>
            <person name="Meng A."/>
            <person name="Brown T."/>
            <person name="Cohen L."/>
        </authorList>
    </citation>
    <scope>NUCLEOTIDE SEQUENCE</scope>
    <source>
        <strain evidence="2">CCMP2222</strain>
    </source>
</reference>
<protein>
    <recommendedName>
        <fullName evidence="1">Ubiquitin-like domain-containing protein</fullName>
    </recommendedName>
</protein>
<dbReference type="SMART" id="SM00213">
    <property type="entry name" value="UBQ"/>
    <property type="match status" value="1"/>
</dbReference>
<evidence type="ECO:0000259" key="1">
    <source>
        <dbReference type="PROSITE" id="PS50053"/>
    </source>
</evidence>
<gene>
    <name evidence="2" type="ORF">AAND1436_LOCUS39497</name>
</gene>
<evidence type="ECO:0000313" key="2">
    <source>
        <dbReference type="EMBL" id="CAD9511779.1"/>
    </source>
</evidence>
<dbReference type="PROSITE" id="PS50053">
    <property type="entry name" value="UBIQUITIN_2"/>
    <property type="match status" value="1"/>
</dbReference>
<feature type="domain" description="Ubiquitin-like" evidence="1">
    <location>
        <begin position="3"/>
        <end position="78"/>
    </location>
</feature>
<proteinExistence type="predicted"/>
<dbReference type="CDD" id="cd17039">
    <property type="entry name" value="Ubl_ubiquitin_like"/>
    <property type="match status" value="1"/>
</dbReference>
<dbReference type="Gene3D" id="3.10.20.90">
    <property type="entry name" value="Phosphatidylinositol 3-kinase Catalytic Subunit, Chain A, domain 1"/>
    <property type="match status" value="1"/>
</dbReference>
<organism evidence="2">
    <name type="scientific">Alexandrium andersonii</name>
    <dbReference type="NCBI Taxonomy" id="327968"/>
    <lineage>
        <taxon>Eukaryota</taxon>
        <taxon>Sar</taxon>
        <taxon>Alveolata</taxon>
        <taxon>Dinophyceae</taxon>
        <taxon>Gonyaulacales</taxon>
        <taxon>Pyrocystaceae</taxon>
        <taxon>Alexandrium</taxon>
    </lineage>
</organism>
<dbReference type="InterPro" id="IPR029071">
    <property type="entry name" value="Ubiquitin-like_domsf"/>
</dbReference>
<dbReference type="Pfam" id="PF00240">
    <property type="entry name" value="ubiquitin"/>
    <property type="match status" value="1"/>
</dbReference>
<name>A0A7S2I906_9DINO</name>
<sequence length="199" mass="22025">MALELKVNTLSGELCTVNVDGSTLVKDLKVAIAEKAGIPPSEQKLMCRAAGGWDLNLLINTSTLTDAGVEAGSEVVLVRVQPYNGKYELHITWNGLSSLQMLGSHAKFCWGSGKGFEAEIQWDEANERKAYFKGRTMSTSEWARRHTKGQHSEEQGLEEQFWLEFRGDGAADGFTGTFRREFEGDLDLTGKFLGEELDD</sequence>
<dbReference type="InterPro" id="IPR000626">
    <property type="entry name" value="Ubiquitin-like_dom"/>
</dbReference>
<dbReference type="AlphaFoldDB" id="A0A7S2I906"/>
<dbReference type="EMBL" id="HBGQ01082572">
    <property type="protein sequence ID" value="CAD9511779.1"/>
    <property type="molecule type" value="Transcribed_RNA"/>
</dbReference>
<dbReference type="SUPFAM" id="SSF54236">
    <property type="entry name" value="Ubiquitin-like"/>
    <property type="match status" value="1"/>
</dbReference>